<feature type="active site" description="Charge relay system" evidence="5">
    <location>
        <position position="200"/>
    </location>
</feature>
<name>A0A151GKN5_DRECN</name>
<keyword evidence="4 5" id="KW-0720">Serine protease</keyword>
<dbReference type="InterPro" id="IPR034193">
    <property type="entry name" value="PCSK9_ProteinaseK-like"/>
</dbReference>
<dbReference type="PROSITE" id="PS51892">
    <property type="entry name" value="SUBTILASE"/>
    <property type="match status" value="1"/>
</dbReference>
<dbReference type="SUPFAM" id="SSF52743">
    <property type="entry name" value="Subtilisin-like"/>
    <property type="match status" value="1"/>
</dbReference>
<feature type="domain" description="Peptidase S8/S53" evidence="7">
    <location>
        <begin position="160"/>
        <end position="377"/>
    </location>
</feature>
<evidence type="ECO:0000256" key="2">
    <source>
        <dbReference type="ARBA" id="ARBA00022670"/>
    </source>
</evidence>
<evidence type="ECO:0000259" key="7">
    <source>
        <dbReference type="Pfam" id="PF00082"/>
    </source>
</evidence>
<dbReference type="Pfam" id="PF00082">
    <property type="entry name" value="Peptidase_S8"/>
    <property type="match status" value="1"/>
</dbReference>
<evidence type="ECO:0000256" key="3">
    <source>
        <dbReference type="ARBA" id="ARBA00022801"/>
    </source>
</evidence>
<dbReference type="InParanoid" id="A0A151GKN5"/>
<dbReference type="PANTHER" id="PTHR43806">
    <property type="entry name" value="PEPTIDASE S8"/>
    <property type="match status" value="1"/>
</dbReference>
<dbReference type="STRING" id="98403.A0A151GKN5"/>
<dbReference type="GO" id="GO:0004252">
    <property type="term" value="F:serine-type endopeptidase activity"/>
    <property type="evidence" value="ECO:0007669"/>
    <property type="project" value="UniProtKB-UniRule"/>
</dbReference>
<sequence length="421" mass="43866">MVPSLLGLVLLLLPLVAALPAHVVPRSGPPIVNAGAKDIIPNKYIAVYNSSFSSDAINAHFTSFSTALKKRNLHKRGLNGVLLSTDVVSFHMAAWHAMAFEADDSTINDVNNADEIAYVEADHWVTTQEAVMQTNSPIGLNRLSHAQAGQKGYVFDSSAGEGVTCYVVDTGVMTEHSEFENRASWGANFVDLINRDEQGHGSHVAGIIAGATFGVAKKAKIVAVKVLDGSGQGQNSNIIRGLQFVANHATQNNLRGRACMNMSLGGSKSPALDAAVEQVAAAGVIPIVAAGNENRDTANISPASAPAAITVGAIDANTDQRAGFSNFGQHVDIYAPGVNILSVGTRSNIDQRVLSGTSMACPHVAGLVAYLITLAAKTSQGAYGNFDMGTLLKILASRTGAQVVNNVQGTTSLIANNGNAK</sequence>
<dbReference type="PROSITE" id="PS00138">
    <property type="entry name" value="SUBTILASE_SER"/>
    <property type="match status" value="1"/>
</dbReference>
<dbReference type="InterPro" id="IPR036852">
    <property type="entry name" value="Peptidase_S8/S53_dom_sf"/>
</dbReference>
<dbReference type="InterPro" id="IPR023828">
    <property type="entry name" value="Peptidase_S8_Ser-AS"/>
</dbReference>
<dbReference type="CDD" id="cd04077">
    <property type="entry name" value="Peptidases_S8_PCSK9_ProteinaseK_like"/>
    <property type="match status" value="1"/>
</dbReference>
<evidence type="ECO:0000256" key="1">
    <source>
        <dbReference type="ARBA" id="ARBA00011073"/>
    </source>
</evidence>
<dbReference type="InterPro" id="IPR015500">
    <property type="entry name" value="Peptidase_S8_subtilisin-rel"/>
</dbReference>
<dbReference type="GeneID" id="63717226"/>
<keyword evidence="2 5" id="KW-0645">Protease</keyword>
<dbReference type="FunFam" id="3.40.50.200:FF:000007">
    <property type="entry name" value="Subtilisin-like serine protease"/>
    <property type="match status" value="1"/>
</dbReference>
<proteinExistence type="inferred from homology"/>
<feature type="signal peptide" evidence="6">
    <location>
        <begin position="1"/>
        <end position="18"/>
    </location>
</feature>
<feature type="chain" id="PRO_5007580676" evidence="6">
    <location>
        <begin position="19"/>
        <end position="421"/>
    </location>
</feature>
<dbReference type="SUPFAM" id="SSF54897">
    <property type="entry name" value="Protease propeptides/inhibitors"/>
    <property type="match status" value="1"/>
</dbReference>
<gene>
    <name evidence="8" type="ORF">DCS_04583</name>
</gene>
<reference evidence="8 9" key="1">
    <citation type="journal article" date="2016" name="Sci. Rep.">
        <title>Insights into Adaptations to a Near-Obligate Nematode Endoparasitic Lifestyle from the Finished Genome of Drechmeria coniospora.</title>
        <authorList>
            <person name="Zhang L."/>
            <person name="Zhou Z."/>
            <person name="Guo Q."/>
            <person name="Fokkens L."/>
            <person name="Miskei M."/>
            <person name="Pocsi I."/>
            <person name="Zhang W."/>
            <person name="Chen M."/>
            <person name="Wang L."/>
            <person name="Sun Y."/>
            <person name="Donzelli B.G."/>
            <person name="Gibson D.M."/>
            <person name="Nelson D.R."/>
            <person name="Luo J.G."/>
            <person name="Rep M."/>
            <person name="Liu H."/>
            <person name="Yang S."/>
            <person name="Wang J."/>
            <person name="Krasnoff S.B."/>
            <person name="Xu Y."/>
            <person name="Molnar I."/>
            <person name="Lin M."/>
        </authorList>
    </citation>
    <scope>NUCLEOTIDE SEQUENCE [LARGE SCALE GENOMIC DNA]</scope>
    <source>
        <strain evidence="8 9">ARSEF 6962</strain>
    </source>
</reference>
<dbReference type="Proteomes" id="UP000076580">
    <property type="component" value="Chromosome 02"/>
</dbReference>
<evidence type="ECO:0000256" key="6">
    <source>
        <dbReference type="SAM" id="SignalP"/>
    </source>
</evidence>
<keyword evidence="6" id="KW-0732">Signal</keyword>
<evidence type="ECO:0000313" key="8">
    <source>
        <dbReference type="EMBL" id="KYK57572.1"/>
    </source>
</evidence>
<evidence type="ECO:0000313" key="9">
    <source>
        <dbReference type="Proteomes" id="UP000076580"/>
    </source>
</evidence>
<dbReference type="PANTHER" id="PTHR43806:SF11">
    <property type="entry name" value="CEREVISIN-RELATED"/>
    <property type="match status" value="1"/>
</dbReference>
<protein>
    <submittedName>
        <fullName evidence="8">Putative alkaline protease</fullName>
    </submittedName>
</protein>
<organism evidence="8 9">
    <name type="scientific">Drechmeria coniospora</name>
    <name type="common">Nematophagous fungus</name>
    <name type="synonym">Meria coniospora</name>
    <dbReference type="NCBI Taxonomy" id="98403"/>
    <lineage>
        <taxon>Eukaryota</taxon>
        <taxon>Fungi</taxon>
        <taxon>Dikarya</taxon>
        <taxon>Ascomycota</taxon>
        <taxon>Pezizomycotina</taxon>
        <taxon>Sordariomycetes</taxon>
        <taxon>Hypocreomycetidae</taxon>
        <taxon>Hypocreales</taxon>
        <taxon>Ophiocordycipitaceae</taxon>
        <taxon>Drechmeria</taxon>
    </lineage>
</organism>
<dbReference type="PROSITE" id="PS00137">
    <property type="entry name" value="SUBTILASE_HIS"/>
    <property type="match status" value="1"/>
</dbReference>
<dbReference type="InterPro" id="IPR000209">
    <property type="entry name" value="Peptidase_S8/S53_dom"/>
</dbReference>
<dbReference type="InterPro" id="IPR022398">
    <property type="entry name" value="Peptidase_S8_His-AS"/>
</dbReference>
<dbReference type="InterPro" id="IPR050131">
    <property type="entry name" value="Peptidase_S8_subtilisin-like"/>
</dbReference>
<dbReference type="GO" id="GO:0006508">
    <property type="term" value="P:proteolysis"/>
    <property type="evidence" value="ECO:0007669"/>
    <property type="project" value="UniProtKB-KW"/>
</dbReference>
<evidence type="ECO:0000256" key="5">
    <source>
        <dbReference type="PROSITE-ProRule" id="PRU01240"/>
    </source>
</evidence>
<comment type="similarity">
    <text evidence="1 5">Belongs to the peptidase S8 family.</text>
</comment>
<feature type="active site" description="Charge relay system" evidence="5">
    <location>
        <position position="169"/>
    </location>
</feature>
<keyword evidence="3 5" id="KW-0378">Hydrolase</keyword>
<accession>A0A151GKN5</accession>
<keyword evidence="9" id="KW-1185">Reference proteome</keyword>
<comment type="caution">
    <text evidence="8">The sequence shown here is derived from an EMBL/GenBank/DDBJ whole genome shotgun (WGS) entry which is preliminary data.</text>
</comment>
<dbReference type="EMBL" id="LAYC01000002">
    <property type="protein sequence ID" value="KYK57572.1"/>
    <property type="molecule type" value="Genomic_DNA"/>
</dbReference>
<dbReference type="RefSeq" id="XP_040656924.1">
    <property type="nucleotide sequence ID" value="XM_040801891.1"/>
</dbReference>
<dbReference type="PRINTS" id="PR00723">
    <property type="entry name" value="SUBTILISIN"/>
</dbReference>
<dbReference type="Gene3D" id="3.40.50.200">
    <property type="entry name" value="Peptidase S8/S53 domain"/>
    <property type="match status" value="1"/>
</dbReference>
<feature type="active site" description="Charge relay system" evidence="5">
    <location>
        <position position="358"/>
    </location>
</feature>
<dbReference type="AlphaFoldDB" id="A0A151GKN5"/>
<evidence type="ECO:0000256" key="4">
    <source>
        <dbReference type="ARBA" id="ARBA00022825"/>
    </source>
</evidence>